<name>L1INM6_GUITC</name>
<dbReference type="RefSeq" id="XP_005824395.1">
    <property type="nucleotide sequence ID" value="XM_005824338.1"/>
</dbReference>
<evidence type="ECO:0000313" key="5">
    <source>
        <dbReference type="Proteomes" id="UP000011087"/>
    </source>
</evidence>
<dbReference type="PaxDb" id="55529-EKX37415"/>
<dbReference type="SUPFAM" id="SSF52540">
    <property type="entry name" value="P-loop containing nucleoside triphosphate hydrolases"/>
    <property type="match status" value="1"/>
</dbReference>
<reference evidence="5" key="2">
    <citation type="submission" date="2012-11" db="EMBL/GenBank/DDBJ databases">
        <authorList>
            <person name="Kuo A."/>
            <person name="Curtis B.A."/>
            <person name="Tanifuji G."/>
            <person name="Burki F."/>
            <person name="Gruber A."/>
            <person name="Irimia M."/>
            <person name="Maruyama S."/>
            <person name="Arias M.C."/>
            <person name="Ball S.G."/>
            <person name="Gile G.H."/>
            <person name="Hirakawa Y."/>
            <person name="Hopkins J.F."/>
            <person name="Rensing S.A."/>
            <person name="Schmutz J."/>
            <person name="Symeonidi A."/>
            <person name="Elias M."/>
            <person name="Eveleigh R.J."/>
            <person name="Herman E.K."/>
            <person name="Klute M.J."/>
            <person name="Nakayama T."/>
            <person name="Obornik M."/>
            <person name="Reyes-Prieto A."/>
            <person name="Armbrust E.V."/>
            <person name="Aves S.J."/>
            <person name="Beiko R.G."/>
            <person name="Coutinho P."/>
            <person name="Dacks J.B."/>
            <person name="Durnford D.G."/>
            <person name="Fast N.M."/>
            <person name="Green B.R."/>
            <person name="Grisdale C."/>
            <person name="Hempe F."/>
            <person name="Henrissat B."/>
            <person name="Hoppner M.P."/>
            <person name="Ishida K.-I."/>
            <person name="Kim E."/>
            <person name="Koreny L."/>
            <person name="Kroth P.G."/>
            <person name="Liu Y."/>
            <person name="Malik S.-B."/>
            <person name="Maier U.G."/>
            <person name="McRose D."/>
            <person name="Mock T."/>
            <person name="Neilson J.A."/>
            <person name="Onodera N.T."/>
            <person name="Poole A.M."/>
            <person name="Pritham E.J."/>
            <person name="Richards T.A."/>
            <person name="Rocap G."/>
            <person name="Roy S.W."/>
            <person name="Sarai C."/>
            <person name="Schaack S."/>
            <person name="Shirato S."/>
            <person name="Slamovits C.H."/>
            <person name="Spencer D.F."/>
            <person name="Suzuki S."/>
            <person name="Worden A.Z."/>
            <person name="Zauner S."/>
            <person name="Barry K."/>
            <person name="Bell C."/>
            <person name="Bharti A.K."/>
            <person name="Crow J.A."/>
            <person name="Grimwood J."/>
            <person name="Kramer R."/>
            <person name="Lindquist E."/>
            <person name="Lucas S."/>
            <person name="Salamov A."/>
            <person name="McFadden G.I."/>
            <person name="Lane C.E."/>
            <person name="Keeling P.J."/>
            <person name="Gray M.W."/>
            <person name="Grigoriev I.V."/>
            <person name="Archibald J.M."/>
        </authorList>
    </citation>
    <scope>NUCLEOTIDE SEQUENCE</scope>
    <source>
        <strain evidence="5">CCMP2712</strain>
    </source>
</reference>
<keyword evidence="5" id="KW-1185">Reference proteome</keyword>
<dbReference type="PANTHER" id="PTHR21343:SF8">
    <property type="entry name" value="DRTGG DOMAIN-CONTAINING PROTEIN"/>
    <property type="match status" value="1"/>
</dbReference>
<dbReference type="Gene3D" id="3.40.1390.20">
    <property type="entry name" value="HprK N-terminal domain-like"/>
    <property type="match status" value="1"/>
</dbReference>
<protein>
    <recommendedName>
        <fullName evidence="6">DRTGG domain-containing protein</fullName>
    </recommendedName>
</protein>
<gene>
    <name evidence="3" type="ORF">GUITHDRAFT_116376</name>
</gene>
<dbReference type="STRING" id="905079.L1INM6"/>
<proteinExistence type="predicted"/>
<dbReference type="PANTHER" id="PTHR21343">
    <property type="entry name" value="DETHIOBIOTIN SYNTHETASE"/>
    <property type="match status" value="1"/>
</dbReference>
<evidence type="ECO:0000256" key="2">
    <source>
        <dbReference type="ARBA" id="ARBA00022962"/>
    </source>
</evidence>
<evidence type="ECO:0000256" key="1">
    <source>
        <dbReference type="ARBA" id="ARBA00004229"/>
    </source>
</evidence>
<dbReference type="CDD" id="cd03109">
    <property type="entry name" value="DTBS"/>
    <property type="match status" value="1"/>
</dbReference>
<reference evidence="4" key="3">
    <citation type="submission" date="2015-06" db="UniProtKB">
        <authorList>
            <consortium name="EnsemblProtists"/>
        </authorList>
    </citation>
    <scope>IDENTIFICATION</scope>
</reference>
<sequence length="422" mass="46486">MSSMKPSQAFSSSLMRRSSSLARSVSTLFLRSSSVLPRRSFSGSSDVKRKAVMVAATGQHHGKTTVTLGMVHKLLERGKKVSYQKPVGQQTVPVICQGKELQVDRDVDIFKHVWPQLVGSYSDASPVAFPPGFTRMVLDGKVQTRDLVQRCRESFARLVEASDYVVVEGTGHIGVGSIIDLNNAQVAAELQLDVVIVAPGGLGVSFDVLAANHALLKEHGVRLKGVVLNKVEEKKKEMIEHYYRKALQRIDVPLLGVIPSDADLPLLSMKSFTRLLNAQFLSCQDKELRFFRRTRLISQVNPGDLPLQIPANSLFILHSSRADSLQALIHQHKIAREGEGKDLACGVIVFGPERVSDADIAGLEQEGIPMLYVSKKDFDGTGFTLLEKVMGHTHKHHKADIERIVRTCQHVGQHIDLDAIIA</sequence>
<dbReference type="Proteomes" id="UP000011087">
    <property type="component" value="Unassembled WGS sequence"/>
</dbReference>
<comment type="subcellular location">
    <subcellularLocation>
        <location evidence="1">Plastid</location>
        <location evidence="1">Chloroplast</location>
    </subcellularLocation>
</comment>
<dbReference type="eggNOG" id="ENOG502RX19">
    <property type="taxonomic scope" value="Eukaryota"/>
</dbReference>
<dbReference type="GO" id="GO:0009507">
    <property type="term" value="C:chloroplast"/>
    <property type="evidence" value="ECO:0007669"/>
    <property type="project" value="UniProtKB-SubCell"/>
</dbReference>
<organism evidence="3">
    <name type="scientific">Guillardia theta (strain CCMP2712)</name>
    <name type="common">Cryptophyte</name>
    <dbReference type="NCBI Taxonomy" id="905079"/>
    <lineage>
        <taxon>Eukaryota</taxon>
        <taxon>Cryptophyceae</taxon>
        <taxon>Pyrenomonadales</taxon>
        <taxon>Geminigeraceae</taxon>
        <taxon>Guillardia</taxon>
    </lineage>
</organism>
<dbReference type="EnsemblProtists" id="EKX37415">
    <property type="protein sequence ID" value="EKX37415"/>
    <property type="gene ID" value="GUITHDRAFT_116376"/>
</dbReference>
<dbReference type="OrthoDB" id="444127at2759"/>
<dbReference type="HOGENOM" id="CLU_040984_1_0_1"/>
<evidence type="ECO:0008006" key="6">
    <source>
        <dbReference type="Google" id="ProtNLM"/>
    </source>
</evidence>
<evidence type="ECO:0000313" key="4">
    <source>
        <dbReference type="EnsemblProtists" id="EKX37415"/>
    </source>
</evidence>
<dbReference type="Gene3D" id="3.40.50.300">
    <property type="entry name" value="P-loop containing nucleotide triphosphate hydrolases"/>
    <property type="match status" value="1"/>
</dbReference>
<dbReference type="KEGG" id="gtt:GUITHDRAFT_116376"/>
<dbReference type="Pfam" id="PF13500">
    <property type="entry name" value="AAA_26"/>
    <property type="match status" value="1"/>
</dbReference>
<reference evidence="3 5" key="1">
    <citation type="journal article" date="2012" name="Nature">
        <title>Algal genomes reveal evolutionary mosaicism and the fate of nucleomorphs.</title>
        <authorList>
            <consortium name="DOE Joint Genome Institute"/>
            <person name="Curtis B.A."/>
            <person name="Tanifuji G."/>
            <person name="Burki F."/>
            <person name="Gruber A."/>
            <person name="Irimia M."/>
            <person name="Maruyama S."/>
            <person name="Arias M.C."/>
            <person name="Ball S.G."/>
            <person name="Gile G.H."/>
            <person name="Hirakawa Y."/>
            <person name="Hopkins J.F."/>
            <person name="Kuo A."/>
            <person name="Rensing S.A."/>
            <person name="Schmutz J."/>
            <person name="Symeonidi A."/>
            <person name="Elias M."/>
            <person name="Eveleigh R.J."/>
            <person name="Herman E.K."/>
            <person name="Klute M.J."/>
            <person name="Nakayama T."/>
            <person name="Obornik M."/>
            <person name="Reyes-Prieto A."/>
            <person name="Armbrust E.V."/>
            <person name="Aves S.J."/>
            <person name="Beiko R.G."/>
            <person name="Coutinho P."/>
            <person name="Dacks J.B."/>
            <person name="Durnford D.G."/>
            <person name="Fast N.M."/>
            <person name="Green B.R."/>
            <person name="Grisdale C.J."/>
            <person name="Hempel F."/>
            <person name="Henrissat B."/>
            <person name="Hoppner M.P."/>
            <person name="Ishida K."/>
            <person name="Kim E."/>
            <person name="Koreny L."/>
            <person name="Kroth P.G."/>
            <person name="Liu Y."/>
            <person name="Malik S.B."/>
            <person name="Maier U.G."/>
            <person name="McRose D."/>
            <person name="Mock T."/>
            <person name="Neilson J.A."/>
            <person name="Onodera N.T."/>
            <person name="Poole A.M."/>
            <person name="Pritham E.J."/>
            <person name="Richards T.A."/>
            <person name="Rocap G."/>
            <person name="Roy S.W."/>
            <person name="Sarai C."/>
            <person name="Schaack S."/>
            <person name="Shirato S."/>
            <person name="Slamovits C.H."/>
            <person name="Spencer D.F."/>
            <person name="Suzuki S."/>
            <person name="Worden A.Z."/>
            <person name="Zauner S."/>
            <person name="Barry K."/>
            <person name="Bell C."/>
            <person name="Bharti A.K."/>
            <person name="Crow J.A."/>
            <person name="Grimwood J."/>
            <person name="Kramer R."/>
            <person name="Lindquist E."/>
            <person name="Lucas S."/>
            <person name="Salamov A."/>
            <person name="McFadden G.I."/>
            <person name="Lane C.E."/>
            <person name="Keeling P.J."/>
            <person name="Gray M.W."/>
            <person name="Grigoriev I.V."/>
            <person name="Archibald J.M."/>
        </authorList>
    </citation>
    <scope>NUCLEOTIDE SEQUENCE</scope>
    <source>
        <strain evidence="3 5">CCMP2712</strain>
    </source>
</reference>
<dbReference type="InterPro" id="IPR028979">
    <property type="entry name" value="Ser_kin/Pase_Hpr-like_N_sf"/>
</dbReference>
<accession>L1INM6</accession>
<dbReference type="AlphaFoldDB" id="L1INM6"/>
<keyword evidence="2" id="KW-0315">Glutamine amidotransferase</keyword>
<dbReference type="GeneID" id="17294156"/>
<dbReference type="OMA" id="ASTQCLI"/>
<evidence type="ECO:0000313" key="3">
    <source>
        <dbReference type="EMBL" id="EKX37415.1"/>
    </source>
</evidence>
<dbReference type="EMBL" id="JH993059">
    <property type="protein sequence ID" value="EKX37415.1"/>
    <property type="molecule type" value="Genomic_DNA"/>
</dbReference>
<dbReference type="InterPro" id="IPR027417">
    <property type="entry name" value="P-loop_NTPase"/>
</dbReference>